<comment type="caution">
    <text evidence="2">The sequence shown here is derived from an EMBL/GenBank/DDBJ whole genome shotgun (WGS) entry which is preliminary data.</text>
</comment>
<dbReference type="Pfam" id="PF11193">
    <property type="entry name" value="DUF2812"/>
    <property type="match status" value="1"/>
</dbReference>
<organism evidence="2 3">
    <name type="scientific">Clostridium oryzae</name>
    <dbReference type="NCBI Taxonomy" id="1450648"/>
    <lineage>
        <taxon>Bacteria</taxon>
        <taxon>Bacillati</taxon>
        <taxon>Bacillota</taxon>
        <taxon>Clostridia</taxon>
        <taxon>Eubacteriales</taxon>
        <taxon>Clostridiaceae</taxon>
        <taxon>Clostridium</taxon>
    </lineage>
</organism>
<proteinExistence type="predicted"/>
<evidence type="ECO:0008006" key="4">
    <source>
        <dbReference type="Google" id="ProtNLM"/>
    </source>
</evidence>
<evidence type="ECO:0000256" key="1">
    <source>
        <dbReference type="SAM" id="Phobius"/>
    </source>
</evidence>
<feature type="transmembrane region" description="Helical" evidence="1">
    <location>
        <begin position="141"/>
        <end position="174"/>
    </location>
</feature>
<keyword evidence="1" id="KW-0812">Transmembrane</keyword>
<dbReference type="Proteomes" id="UP000190080">
    <property type="component" value="Unassembled WGS sequence"/>
</dbReference>
<feature type="transmembrane region" description="Helical" evidence="1">
    <location>
        <begin position="112"/>
        <end position="129"/>
    </location>
</feature>
<keyword evidence="3" id="KW-1185">Reference proteome</keyword>
<gene>
    <name evidence="2" type="ORF">CLORY_16420</name>
</gene>
<keyword evidence="1" id="KW-0472">Membrane</keyword>
<dbReference type="EMBL" id="MZGV01000013">
    <property type="protein sequence ID" value="OPJ62762.1"/>
    <property type="molecule type" value="Genomic_DNA"/>
</dbReference>
<sequence length="180" mass="21562">MSEIKIHKFWWMWQHKKIERWLEEKELNGKKLTRTDYMGSVFYFEECEPQKVTYCIDYANKVTEQYTQFVSEAGWQLFELGFGWVVLRREYAAKKPEFFTDYHSAIRRNKNFMSVFVILFYFLVIQLPGDIRYLFEANSVLFSIIRFVIFMITLTLASILGIATAQFLGTNIVLARKKRI</sequence>
<dbReference type="OrthoDB" id="8757095at2"/>
<accession>A0A1V4IRW5</accession>
<dbReference type="InterPro" id="IPR021359">
    <property type="entry name" value="DUF2812"/>
</dbReference>
<dbReference type="AlphaFoldDB" id="A0A1V4IRW5"/>
<evidence type="ECO:0000313" key="2">
    <source>
        <dbReference type="EMBL" id="OPJ62762.1"/>
    </source>
</evidence>
<evidence type="ECO:0000313" key="3">
    <source>
        <dbReference type="Proteomes" id="UP000190080"/>
    </source>
</evidence>
<reference evidence="2 3" key="1">
    <citation type="submission" date="2017-03" db="EMBL/GenBank/DDBJ databases">
        <title>Genome sequence of Clostridium oryzae DSM 28571.</title>
        <authorList>
            <person name="Poehlein A."/>
            <person name="Daniel R."/>
        </authorList>
    </citation>
    <scope>NUCLEOTIDE SEQUENCE [LARGE SCALE GENOMIC DNA]</scope>
    <source>
        <strain evidence="2 3">DSM 28571</strain>
    </source>
</reference>
<dbReference type="RefSeq" id="WP_079423158.1">
    <property type="nucleotide sequence ID" value="NZ_MZGV01000013.1"/>
</dbReference>
<name>A0A1V4IRW5_9CLOT</name>
<dbReference type="STRING" id="1450648.CLORY_16420"/>
<protein>
    <recommendedName>
        <fullName evidence="4">DUF2812 domain-containing protein</fullName>
    </recommendedName>
</protein>
<keyword evidence="1" id="KW-1133">Transmembrane helix</keyword>